<sequence length="252" mass="24968">MTTNAITRTFTETIGGPVRLALALPYGQARVTVTDSAQATITLTATKGSAAATAINEAAYSAEGGTLNLTVPGPTGGTVYGGSGVTVINSGPGVVISAGVITGGVTISGRGAVHISGTVTSGSEAQDRSLTAEIQLPRGSSLTMRTTAADLTTHGALHALDFTSVSGDLNADTAARLHAQTTSGQISAAATDYVTARSVSGDVLLGRAHEVTAKTNSGDITITAFSGTGQFQSVSGRISLYSAVPGSAPEGK</sequence>
<dbReference type="RefSeq" id="WP_119928724.1">
    <property type="nucleotide sequence ID" value="NZ_QZEY01000010.1"/>
</dbReference>
<protein>
    <recommendedName>
        <fullName evidence="1">DUF4097 domain-containing protein</fullName>
    </recommendedName>
</protein>
<comment type="caution">
    <text evidence="2">The sequence shown here is derived from an EMBL/GenBank/DDBJ whole genome shotgun (WGS) entry which is preliminary data.</text>
</comment>
<reference evidence="2 3" key="1">
    <citation type="submission" date="2018-09" db="EMBL/GenBank/DDBJ databases">
        <title>YIM 75507 draft genome.</title>
        <authorList>
            <person name="Tang S."/>
            <person name="Feng Y."/>
        </authorList>
    </citation>
    <scope>NUCLEOTIDE SEQUENCE [LARGE SCALE GENOMIC DNA]</scope>
    <source>
        <strain evidence="2 3">YIM 75507</strain>
    </source>
</reference>
<organism evidence="2 3">
    <name type="scientific">Bailinhaonella thermotolerans</name>
    <dbReference type="NCBI Taxonomy" id="1070861"/>
    <lineage>
        <taxon>Bacteria</taxon>
        <taxon>Bacillati</taxon>
        <taxon>Actinomycetota</taxon>
        <taxon>Actinomycetes</taxon>
        <taxon>Streptosporangiales</taxon>
        <taxon>Streptosporangiaceae</taxon>
        <taxon>Bailinhaonella</taxon>
    </lineage>
</organism>
<dbReference type="InterPro" id="IPR025164">
    <property type="entry name" value="Toastrack_DUF4097"/>
</dbReference>
<dbReference type="EMBL" id="QZEY01000010">
    <property type="protein sequence ID" value="RJL29946.1"/>
    <property type="molecule type" value="Genomic_DNA"/>
</dbReference>
<dbReference type="Pfam" id="PF13349">
    <property type="entry name" value="DUF4097"/>
    <property type="match status" value="1"/>
</dbReference>
<feature type="domain" description="DUF4097" evidence="1">
    <location>
        <begin position="29"/>
        <end position="224"/>
    </location>
</feature>
<dbReference type="Proteomes" id="UP000265768">
    <property type="component" value="Unassembled WGS sequence"/>
</dbReference>
<evidence type="ECO:0000259" key="1">
    <source>
        <dbReference type="Pfam" id="PF13349"/>
    </source>
</evidence>
<name>A0A3A4AJW8_9ACTN</name>
<gene>
    <name evidence="2" type="ORF">D5H75_23625</name>
</gene>
<dbReference type="OrthoDB" id="3232569at2"/>
<dbReference type="AlphaFoldDB" id="A0A3A4AJW8"/>
<evidence type="ECO:0000313" key="2">
    <source>
        <dbReference type="EMBL" id="RJL29946.1"/>
    </source>
</evidence>
<accession>A0A3A4AJW8</accession>
<keyword evidence="3" id="KW-1185">Reference proteome</keyword>
<proteinExistence type="predicted"/>
<evidence type="ECO:0000313" key="3">
    <source>
        <dbReference type="Proteomes" id="UP000265768"/>
    </source>
</evidence>